<feature type="region of interest" description="Disordered" evidence="1">
    <location>
        <begin position="42"/>
        <end position="69"/>
    </location>
</feature>
<gene>
    <name evidence="2" type="ORF">NCTC8580_03939</name>
</gene>
<accession>A0A380QDH1</accession>
<protein>
    <submittedName>
        <fullName evidence="2">Uncharacterized protein</fullName>
    </submittedName>
</protein>
<dbReference type="Proteomes" id="UP000255087">
    <property type="component" value="Unassembled WGS sequence"/>
</dbReference>
<organism evidence="2 3">
    <name type="scientific">Yersinia pseudotuberculosis</name>
    <dbReference type="NCBI Taxonomy" id="633"/>
    <lineage>
        <taxon>Bacteria</taxon>
        <taxon>Pseudomonadati</taxon>
        <taxon>Pseudomonadota</taxon>
        <taxon>Gammaproteobacteria</taxon>
        <taxon>Enterobacterales</taxon>
        <taxon>Yersiniaceae</taxon>
        <taxon>Yersinia</taxon>
    </lineage>
</organism>
<feature type="compositionally biased region" description="Basic and acidic residues" evidence="1">
    <location>
        <begin position="45"/>
        <end position="61"/>
    </location>
</feature>
<dbReference type="EMBL" id="UHJC01000001">
    <property type="protein sequence ID" value="SUP85905.1"/>
    <property type="molecule type" value="Genomic_DNA"/>
</dbReference>
<name>A0A380QDH1_YERPU</name>
<reference evidence="2 3" key="1">
    <citation type="submission" date="2018-06" db="EMBL/GenBank/DDBJ databases">
        <authorList>
            <consortium name="Pathogen Informatics"/>
            <person name="Doyle S."/>
        </authorList>
    </citation>
    <scope>NUCLEOTIDE SEQUENCE [LARGE SCALE GENOMIC DNA]</scope>
    <source>
        <strain evidence="2 3">NCTC8580</strain>
    </source>
</reference>
<dbReference type="AlphaFoldDB" id="A0A380QDH1"/>
<sequence>MARDPIIFLSVIRHPSSVIHQTACALAVKFLLTVKDETTLGSEETDAKGDSEGLTWRDRHGTATGGNRHPLPWVELCHALSLNDQEC</sequence>
<evidence type="ECO:0000256" key="1">
    <source>
        <dbReference type="SAM" id="MobiDB-lite"/>
    </source>
</evidence>
<evidence type="ECO:0000313" key="2">
    <source>
        <dbReference type="EMBL" id="SUP85905.1"/>
    </source>
</evidence>
<proteinExistence type="predicted"/>
<evidence type="ECO:0000313" key="3">
    <source>
        <dbReference type="Proteomes" id="UP000255087"/>
    </source>
</evidence>